<protein>
    <submittedName>
        <fullName evidence="1">Uncharacterized protein</fullName>
    </submittedName>
</protein>
<reference evidence="1 2" key="1">
    <citation type="submission" date="2016-07" db="EMBL/GenBank/DDBJ databases">
        <title>Draft genome of the white-rot fungus Obba rivulosa 3A-2.</title>
        <authorList>
            <consortium name="DOE Joint Genome Institute"/>
            <person name="Miettinen O."/>
            <person name="Riley R."/>
            <person name="Acob R."/>
            <person name="Barry K."/>
            <person name="Cullen D."/>
            <person name="De Vries R."/>
            <person name="Hainaut M."/>
            <person name="Hatakka A."/>
            <person name="Henrissat B."/>
            <person name="Hilden K."/>
            <person name="Kuo R."/>
            <person name="Labutti K."/>
            <person name="Lipzen A."/>
            <person name="Makela M.R."/>
            <person name="Sandor L."/>
            <person name="Spatafora J.W."/>
            <person name="Grigoriev I.V."/>
            <person name="Hibbett D.S."/>
        </authorList>
    </citation>
    <scope>NUCLEOTIDE SEQUENCE [LARGE SCALE GENOMIC DNA]</scope>
    <source>
        <strain evidence="1 2">3A-2</strain>
    </source>
</reference>
<gene>
    <name evidence="1" type="ORF">OBBRIDRAFT_527259</name>
</gene>
<dbReference type="AlphaFoldDB" id="A0A8E2B034"/>
<keyword evidence="2" id="KW-1185">Reference proteome</keyword>
<sequence>MSACEHGPDVCEEGTGDSSCTARTRRHFGTSVDRVVSWGGGGGDNRDKTSIFSTRGCDYPISSMVTAELRLLLWIDGSKERMVDIKSRQWKYVMQTGAGMQYVAPIRRSCTVPKEDDTLYMPRDRTFNLPICGLLNRPFTSKHGQCKVSACAFPGELAQSMRQKQISLLTVTVDGPRKTVNMFVMIGTVDKPFQPVYGTNYPGCC</sequence>
<evidence type="ECO:0000313" key="2">
    <source>
        <dbReference type="Proteomes" id="UP000250043"/>
    </source>
</evidence>
<organism evidence="1 2">
    <name type="scientific">Obba rivulosa</name>
    <dbReference type="NCBI Taxonomy" id="1052685"/>
    <lineage>
        <taxon>Eukaryota</taxon>
        <taxon>Fungi</taxon>
        <taxon>Dikarya</taxon>
        <taxon>Basidiomycota</taxon>
        <taxon>Agaricomycotina</taxon>
        <taxon>Agaricomycetes</taxon>
        <taxon>Polyporales</taxon>
        <taxon>Gelatoporiaceae</taxon>
        <taxon>Obba</taxon>
    </lineage>
</organism>
<accession>A0A8E2B034</accession>
<proteinExistence type="predicted"/>
<dbReference type="EMBL" id="KV722386">
    <property type="protein sequence ID" value="OCH91385.1"/>
    <property type="molecule type" value="Genomic_DNA"/>
</dbReference>
<dbReference type="Proteomes" id="UP000250043">
    <property type="component" value="Unassembled WGS sequence"/>
</dbReference>
<evidence type="ECO:0000313" key="1">
    <source>
        <dbReference type="EMBL" id="OCH91385.1"/>
    </source>
</evidence>
<name>A0A8E2B034_9APHY</name>